<dbReference type="RefSeq" id="WP_184785441.1">
    <property type="nucleotide sequence ID" value="NZ_BONT01000039.1"/>
</dbReference>
<evidence type="ECO:0000256" key="1">
    <source>
        <dbReference type="ARBA" id="ARBA00022679"/>
    </source>
</evidence>
<dbReference type="GO" id="GO:0016747">
    <property type="term" value="F:acyltransferase activity, transferring groups other than amino-acyl groups"/>
    <property type="evidence" value="ECO:0007669"/>
    <property type="project" value="InterPro"/>
</dbReference>
<accession>A0A841FHJ0</accession>
<gene>
    <name evidence="4" type="ORF">HNR73_000399</name>
</gene>
<dbReference type="Pfam" id="PF00583">
    <property type="entry name" value="Acetyltransf_1"/>
    <property type="match status" value="1"/>
</dbReference>
<dbReference type="InterPro" id="IPR016181">
    <property type="entry name" value="Acyl_CoA_acyltransferase"/>
</dbReference>
<dbReference type="PANTHER" id="PTHR43877">
    <property type="entry name" value="AMINOALKYLPHOSPHONATE N-ACETYLTRANSFERASE-RELATED-RELATED"/>
    <property type="match status" value="1"/>
</dbReference>
<comment type="caution">
    <text evidence="4">The sequence shown here is derived from an EMBL/GenBank/DDBJ whole genome shotgun (WGS) entry which is preliminary data.</text>
</comment>
<evidence type="ECO:0000256" key="2">
    <source>
        <dbReference type="ARBA" id="ARBA00023315"/>
    </source>
</evidence>
<dbReference type="InterPro" id="IPR000182">
    <property type="entry name" value="GNAT_dom"/>
</dbReference>
<sequence length="182" mass="20021">MSTSELLIRPVALDDVRAVVELHHRCWRAAYAGLVPDEALDAMDLGRSVEQWRRGVLDPPADRFRLLAERTGSVVAFITYGTYREDHDPDRRDAALGGEIYAVYADPEAWGTGAGHALMTTALARLRELGLSPIRLWALDGNERAARFYLRHGFALDGARTVLDFNGASLPISRYELGAAAG</sequence>
<dbReference type="CDD" id="cd04301">
    <property type="entry name" value="NAT_SF"/>
    <property type="match status" value="1"/>
</dbReference>
<keyword evidence="2" id="KW-0012">Acyltransferase</keyword>
<keyword evidence="5" id="KW-1185">Reference proteome</keyword>
<evidence type="ECO:0000313" key="4">
    <source>
        <dbReference type="EMBL" id="MBB6032557.1"/>
    </source>
</evidence>
<keyword evidence="1 4" id="KW-0808">Transferase</keyword>
<dbReference type="Proteomes" id="UP000548476">
    <property type="component" value="Unassembled WGS sequence"/>
</dbReference>
<proteinExistence type="predicted"/>
<dbReference type="EMBL" id="JACHGT010000001">
    <property type="protein sequence ID" value="MBB6032557.1"/>
    <property type="molecule type" value="Genomic_DNA"/>
</dbReference>
<evidence type="ECO:0000313" key="5">
    <source>
        <dbReference type="Proteomes" id="UP000548476"/>
    </source>
</evidence>
<feature type="domain" description="N-acetyltransferase" evidence="3">
    <location>
        <begin position="6"/>
        <end position="175"/>
    </location>
</feature>
<dbReference type="InterPro" id="IPR050832">
    <property type="entry name" value="Bact_Acetyltransf"/>
</dbReference>
<organism evidence="4 5">
    <name type="scientific">Phytomonospora endophytica</name>
    <dbReference type="NCBI Taxonomy" id="714109"/>
    <lineage>
        <taxon>Bacteria</taxon>
        <taxon>Bacillati</taxon>
        <taxon>Actinomycetota</taxon>
        <taxon>Actinomycetes</taxon>
        <taxon>Micromonosporales</taxon>
        <taxon>Micromonosporaceae</taxon>
        <taxon>Phytomonospora</taxon>
    </lineage>
</organism>
<dbReference type="SUPFAM" id="SSF55729">
    <property type="entry name" value="Acyl-CoA N-acyltransferases (Nat)"/>
    <property type="match status" value="1"/>
</dbReference>
<reference evidence="4 5" key="1">
    <citation type="submission" date="2020-08" db="EMBL/GenBank/DDBJ databases">
        <title>Genomic Encyclopedia of Type Strains, Phase IV (KMG-IV): sequencing the most valuable type-strain genomes for metagenomic binning, comparative biology and taxonomic classification.</title>
        <authorList>
            <person name="Goeker M."/>
        </authorList>
    </citation>
    <scope>NUCLEOTIDE SEQUENCE [LARGE SCALE GENOMIC DNA]</scope>
    <source>
        <strain evidence="4 5">YIM 65646</strain>
    </source>
</reference>
<dbReference type="PROSITE" id="PS51186">
    <property type="entry name" value="GNAT"/>
    <property type="match status" value="1"/>
</dbReference>
<protein>
    <submittedName>
        <fullName evidence="4">RimJ/RimL family protein N-acetyltransferase</fullName>
    </submittedName>
</protein>
<dbReference type="AlphaFoldDB" id="A0A841FHJ0"/>
<evidence type="ECO:0000259" key="3">
    <source>
        <dbReference type="PROSITE" id="PS51186"/>
    </source>
</evidence>
<name>A0A841FHJ0_9ACTN</name>
<dbReference type="Gene3D" id="3.40.630.30">
    <property type="match status" value="1"/>
</dbReference>